<dbReference type="Proteomes" id="UP000002968">
    <property type="component" value="Unassembled WGS sequence"/>
</dbReference>
<dbReference type="InterPro" id="IPR043502">
    <property type="entry name" value="DNA/RNA_pol_sf"/>
</dbReference>
<accession>D9XPG7</accession>
<dbReference type="SUPFAM" id="SSF56672">
    <property type="entry name" value="DNA/RNA polymerases"/>
    <property type="match status" value="1"/>
</dbReference>
<dbReference type="EMBL" id="GG657758">
    <property type="protein sequence ID" value="EFL43479.1"/>
    <property type="molecule type" value="Genomic_DNA"/>
</dbReference>
<dbReference type="HOGENOM" id="CLU_3048452_0_0_11"/>
<evidence type="ECO:0000313" key="1">
    <source>
        <dbReference type="EMBL" id="EFL43479.1"/>
    </source>
</evidence>
<evidence type="ECO:0000313" key="2">
    <source>
        <dbReference type="Proteomes" id="UP000002968"/>
    </source>
</evidence>
<proteinExistence type="predicted"/>
<dbReference type="AlphaFoldDB" id="D9XPG7"/>
<protein>
    <submittedName>
        <fullName evidence="1">Uncharacterized protein</fullName>
    </submittedName>
</protein>
<name>D9XPG7_9ACTN</name>
<organism evidence="1 2">
    <name type="scientific">Streptomyces griseoflavus Tu4000</name>
    <dbReference type="NCBI Taxonomy" id="467200"/>
    <lineage>
        <taxon>Bacteria</taxon>
        <taxon>Bacillati</taxon>
        <taxon>Actinomycetota</taxon>
        <taxon>Actinomycetes</taxon>
        <taxon>Kitasatosporales</taxon>
        <taxon>Streptomycetaceae</taxon>
        <taxon>Streptomyces</taxon>
    </lineage>
</organism>
<sequence length="54" mass="5661">MAGWLAPLPVEALQRIDPRQAATLHEYGIHTAGPLAAEEFGPGVIGPTAVRRAS</sequence>
<gene>
    <name evidence="1" type="ORF">SSRG_06283</name>
</gene>
<reference evidence="1" key="1">
    <citation type="submission" date="2009-02" db="EMBL/GenBank/DDBJ databases">
        <title>Annotation of Streptomyces griseoflavus strain Tu4000.</title>
        <authorList>
            <consortium name="The Broad Institute Genome Sequencing Platform"/>
            <consortium name="Broad Institute Microbial Sequencing Center"/>
            <person name="Fischbach M."/>
            <person name="Godfrey P."/>
            <person name="Ward D."/>
            <person name="Young S."/>
            <person name="Zeng Q."/>
            <person name="Koehrsen M."/>
            <person name="Alvarado L."/>
            <person name="Berlin A.M."/>
            <person name="Bochicchio J."/>
            <person name="Borenstein D."/>
            <person name="Chapman S.B."/>
            <person name="Chen Z."/>
            <person name="Engels R."/>
            <person name="Freedman E."/>
            <person name="Gellesch M."/>
            <person name="Goldberg J."/>
            <person name="Griggs A."/>
            <person name="Gujja S."/>
            <person name="Heilman E.R."/>
            <person name="Heiman D.I."/>
            <person name="Hepburn T.A."/>
            <person name="Howarth C."/>
            <person name="Jen D."/>
            <person name="Larson L."/>
            <person name="Lewis B."/>
            <person name="Mehta T."/>
            <person name="Park D."/>
            <person name="Pearson M."/>
            <person name="Richards J."/>
            <person name="Roberts A."/>
            <person name="Saif S."/>
            <person name="Shea T.D."/>
            <person name="Shenoy N."/>
            <person name="Sisk P."/>
            <person name="Stolte C."/>
            <person name="Sykes S.N."/>
            <person name="Thomson T."/>
            <person name="Walk T."/>
            <person name="White J."/>
            <person name="Yandava C."/>
            <person name="Straight P."/>
            <person name="Clardy J."/>
            <person name="Hung D."/>
            <person name="Kolter R."/>
            <person name="Mekalanos J."/>
            <person name="Walker S."/>
            <person name="Walsh C.T."/>
            <person name="Wieland-Brown L.C."/>
            <person name="Haas B."/>
            <person name="Nusbaum C."/>
            <person name="Birren B."/>
        </authorList>
    </citation>
    <scope>NUCLEOTIDE SEQUENCE [LARGE SCALE GENOMIC DNA]</scope>
    <source>
        <strain evidence="1">Tu4000</strain>
    </source>
</reference>
<keyword evidence="2" id="KW-1185">Reference proteome</keyword>